<evidence type="ECO:0000259" key="4">
    <source>
        <dbReference type="Pfam" id="PF10342"/>
    </source>
</evidence>
<dbReference type="Pfam" id="PF10342">
    <property type="entry name" value="Kre9_KNH"/>
    <property type="match status" value="1"/>
</dbReference>
<feature type="signal peptide" evidence="3">
    <location>
        <begin position="1"/>
        <end position="16"/>
    </location>
</feature>
<feature type="domain" description="Yeast cell wall synthesis Kre9/Knh1-like N-terminal" evidence="4">
    <location>
        <begin position="22"/>
        <end position="113"/>
    </location>
</feature>
<evidence type="ECO:0000256" key="3">
    <source>
        <dbReference type="SAM" id="SignalP"/>
    </source>
</evidence>
<dbReference type="InterPro" id="IPR052479">
    <property type="entry name" value="GPI-anchor_Adhesion_Reg"/>
</dbReference>
<keyword evidence="1 3" id="KW-0732">Signal</keyword>
<evidence type="ECO:0000313" key="6">
    <source>
        <dbReference type="Proteomes" id="UP000703269"/>
    </source>
</evidence>
<dbReference type="PANTHER" id="PTHR35185">
    <property type="entry name" value="SERINE/THREONINE-RICH PROTEIN ADG2-RELATED"/>
    <property type="match status" value="1"/>
</dbReference>
<dbReference type="InterPro" id="IPR018466">
    <property type="entry name" value="Kre9/Knh1-like_N"/>
</dbReference>
<feature type="region of interest" description="Disordered" evidence="2">
    <location>
        <begin position="148"/>
        <end position="175"/>
    </location>
</feature>
<gene>
    <name evidence="5" type="ORF">PsYK624_003370</name>
</gene>
<dbReference type="PANTHER" id="PTHR35185:SF1">
    <property type="entry name" value="UPF0619 GPI-ANCHORED MEMBRANE PROTEIN C1322.10"/>
    <property type="match status" value="1"/>
</dbReference>
<dbReference type="EMBL" id="BPQB01000001">
    <property type="protein sequence ID" value="GJE84261.1"/>
    <property type="molecule type" value="Genomic_DNA"/>
</dbReference>
<evidence type="ECO:0000256" key="2">
    <source>
        <dbReference type="SAM" id="MobiDB-lite"/>
    </source>
</evidence>
<dbReference type="Proteomes" id="UP000703269">
    <property type="component" value="Unassembled WGS sequence"/>
</dbReference>
<protein>
    <submittedName>
        <fullName evidence="5">GPI anchored serine-threonine rich family protein</fullName>
    </submittedName>
</protein>
<name>A0A9P3FX76_9APHY</name>
<comment type="caution">
    <text evidence="5">The sequence shown here is derived from an EMBL/GenBank/DDBJ whole genome shotgun (WGS) entry which is preliminary data.</text>
</comment>
<proteinExistence type="predicted"/>
<accession>A0A9P3FX76</accession>
<dbReference type="OrthoDB" id="5316007at2759"/>
<evidence type="ECO:0000313" key="5">
    <source>
        <dbReference type="EMBL" id="GJE84261.1"/>
    </source>
</evidence>
<evidence type="ECO:0000256" key="1">
    <source>
        <dbReference type="ARBA" id="ARBA00022729"/>
    </source>
</evidence>
<organism evidence="5 6">
    <name type="scientific">Phanerochaete sordida</name>
    <dbReference type="NCBI Taxonomy" id="48140"/>
    <lineage>
        <taxon>Eukaryota</taxon>
        <taxon>Fungi</taxon>
        <taxon>Dikarya</taxon>
        <taxon>Basidiomycota</taxon>
        <taxon>Agaricomycotina</taxon>
        <taxon>Agaricomycetes</taxon>
        <taxon>Polyporales</taxon>
        <taxon>Phanerochaetaceae</taxon>
        <taxon>Phanerochaete</taxon>
    </lineage>
</organism>
<sequence>MRAVATLLAFAASALAMSVTAPTNSTGFSTSGQNTVSWTAVSTDPTNFTVVLVNMARFPTYSQVLDALVDTSLGTVKVNPPSAGWPSGSGFQVNLVSDPDHLNTILAQSDQFTFVTPSGSSSIASSTSGAATSGGTTLVVSNTASSTGASAAQNTDSSDLNPTTSDTSTSPQNTNAAVSTGVQASFFGLVALIGAFLA</sequence>
<reference evidence="5 6" key="1">
    <citation type="submission" date="2021-08" db="EMBL/GenBank/DDBJ databases">
        <title>Draft Genome Sequence of Phanerochaete sordida strain YK-624.</title>
        <authorList>
            <person name="Mori T."/>
            <person name="Dohra H."/>
            <person name="Suzuki T."/>
            <person name="Kawagishi H."/>
            <person name="Hirai H."/>
        </authorList>
    </citation>
    <scope>NUCLEOTIDE SEQUENCE [LARGE SCALE GENOMIC DNA]</scope>
    <source>
        <strain evidence="5 6">YK-624</strain>
    </source>
</reference>
<dbReference type="AlphaFoldDB" id="A0A9P3FX76"/>
<feature type="compositionally biased region" description="Polar residues" evidence="2">
    <location>
        <begin position="156"/>
        <end position="175"/>
    </location>
</feature>
<feature type="chain" id="PRO_5040354578" evidence="3">
    <location>
        <begin position="17"/>
        <end position="198"/>
    </location>
</feature>
<keyword evidence="6" id="KW-1185">Reference proteome</keyword>